<proteinExistence type="inferred from homology"/>
<gene>
    <name evidence="2" type="ORF">OXX778_LOCUS11930</name>
</gene>
<dbReference type="Pfam" id="PF04749">
    <property type="entry name" value="PLAC8"/>
    <property type="match status" value="1"/>
</dbReference>
<organism evidence="2 3">
    <name type="scientific">Brachionus calyciflorus</name>
    <dbReference type="NCBI Taxonomy" id="104777"/>
    <lineage>
        <taxon>Eukaryota</taxon>
        <taxon>Metazoa</taxon>
        <taxon>Spiralia</taxon>
        <taxon>Gnathifera</taxon>
        <taxon>Rotifera</taxon>
        <taxon>Eurotatoria</taxon>
        <taxon>Monogononta</taxon>
        <taxon>Pseudotrocha</taxon>
        <taxon>Ploima</taxon>
        <taxon>Brachionidae</taxon>
        <taxon>Brachionus</taxon>
    </lineage>
</organism>
<reference evidence="2" key="1">
    <citation type="submission" date="2021-02" db="EMBL/GenBank/DDBJ databases">
        <authorList>
            <person name="Nowell W R."/>
        </authorList>
    </citation>
    <scope>NUCLEOTIDE SEQUENCE</scope>
    <source>
        <strain evidence="2">Ploen Becks lab</strain>
    </source>
</reference>
<name>A0A814AEL7_9BILA</name>
<sequence length="142" mass="15632">MSNNTKEQTEVIEFSATKSNMVHPQQVWNVTSQQPTIQQNNLVAGSYSQRDWSLGLCGCFGDCKGLLCSWFCYPIYMLMTYSKAGQGFCDCLFGGPLPLRVKVRTERGISGSICGDVFATACCPCCSLIQVAHEVENTKPLI</sequence>
<dbReference type="EMBL" id="CAJNOC010002085">
    <property type="protein sequence ID" value="CAF0911544.1"/>
    <property type="molecule type" value="Genomic_DNA"/>
</dbReference>
<evidence type="ECO:0000313" key="3">
    <source>
        <dbReference type="Proteomes" id="UP000663879"/>
    </source>
</evidence>
<dbReference type="Proteomes" id="UP000663879">
    <property type="component" value="Unassembled WGS sequence"/>
</dbReference>
<keyword evidence="3" id="KW-1185">Reference proteome</keyword>
<protein>
    <submittedName>
        <fullName evidence="2">Uncharacterized protein</fullName>
    </submittedName>
</protein>
<dbReference type="PANTHER" id="PTHR15907">
    <property type="entry name" value="DUF614 FAMILY PROTEIN-RELATED"/>
    <property type="match status" value="1"/>
</dbReference>
<evidence type="ECO:0000313" key="2">
    <source>
        <dbReference type="EMBL" id="CAF0911544.1"/>
    </source>
</evidence>
<dbReference type="AlphaFoldDB" id="A0A814AEL7"/>
<accession>A0A814AEL7</accession>
<dbReference type="NCBIfam" id="TIGR01571">
    <property type="entry name" value="A_thal_Cys_rich"/>
    <property type="match status" value="1"/>
</dbReference>
<dbReference type="OrthoDB" id="1045822at2759"/>
<comment type="similarity">
    <text evidence="1">Belongs to the cornifelin family.</text>
</comment>
<evidence type="ECO:0000256" key="1">
    <source>
        <dbReference type="ARBA" id="ARBA00009024"/>
    </source>
</evidence>
<dbReference type="InterPro" id="IPR006461">
    <property type="entry name" value="PLAC_motif_containing"/>
</dbReference>
<comment type="caution">
    <text evidence="2">The sequence shown here is derived from an EMBL/GenBank/DDBJ whole genome shotgun (WGS) entry which is preliminary data.</text>
</comment>